<sequence length="61" mass="6354">MMRLRGDRSAQNDSLEFEGKAQLHLTQTVGGLSDSGAIEPQGKGGRRGEGVNGVKVALGCL</sequence>
<dbReference type="Gramene" id="KGN66853">
    <property type="protein sequence ID" value="KGN66853"/>
    <property type="gene ID" value="Csa_1G701290"/>
</dbReference>
<reference evidence="2 3" key="4">
    <citation type="journal article" date="2011" name="BMC Genomics">
        <title>RNA-Seq improves annotation of protein-coding genes in the cucumber genome.</title>
        <authorList>
            <person name="Li Z."/>
            <person name="Zhang Z."/>
            <person name="Yan P."/>
            <person name="Huang S."/>
            <person name="Fei Z."/>
            <person name="Lin K."/>
        </authorList>
    </citation>
    <scope>NUCLEOTIDE SEQUENCE [LARGE SCALE GENOMIC DNA]</scope>
    <source>
        <strain evidence="3">cv. 9930</strain>
    </source>
</reference>
<evidence type="ECO:0000313" key="3">
    <source>
        <dbReference type="Proteomes" id="UP000029981"/>
    </source>
</evidence>
<evidence type="ECO:0000256" key="1">
    <source>
        <dbReference type="SAM" id="MobiDB-lite"/>
    </source>
</evidence>
<reference evidence="2 3" key="1">
    <citation type="journal article" date="2009" name="Nat. Genet.">
        <title>The genome of the cucumber, Cucumis sativus L.</title>
        <authorList>
            <person name="Huang S."/>
            <person name="Li R."/>
            <person name="Zhang Z."/>
            <person name="Li L."/>
            <person name="Gu X."/>
            <person name="Fan W."/>
            <person name="Lucas W.J."/>
            <person name="Wang X."/>
            <person name="Xie B."/>
            <person name="Ni P."/>
            <person name="Ren Y."/>
            <person name="Zhu H."/>
            <person name="Li J."/>
            <person name="Lin K."/>
            <person name="Jin W."/>
            <person name="Fei Z."/>
            <person name="Li G."/>
            <person name="Staub J."/>
            <person name="Kilian A."/>
            <person name="van der Vossen E.A."/>
            <person name="Wu Y."/>
            <person name="Guo J."/>
            <person name="He J."/>
            <person name="Jia Z."/>
            <person name="Ren Y."/>
            <person name="Tian G."/>
            <person name="Lu Y."/>
            <person name="Ruan J."/>
            <person name="Qian W."/>
            <person name="Wang M."/>
            <person name="Huang Q."/>
            <person name="Li B."/>
            <person name="Xuan Z."/>
            <person name="Cao J."/>
            <person name="Asan"/>
            <person name="Wu Z."/>
            <person name="Zhang J."/>
            <person name="Cai Q."/>
            <person name="Bai Y."/>
            <person name="Zhao B."/>
            <person name="Han Y."/>
            <person name="Li Y."/>
            <person name="Li X."/>
            <person name="Wang S."/>
            <person name="Shi Q."/>
            <person name="Liu S."/>
            <person name="Cho W.K."/>
            <person name="Kim J.Y."/>
            <person name="Xu Y."/>
            <person name="Heller-Uszynska K."/>
            <person name="Miao H."/>
            <person name="Cheng Z."/>
            <person name="Zhang S."/>
            <person name="Wu J."/>
            <person name="Yang Y."/>
            <person name="Kang H."/>
            <person name="Li M."/>
            <person name="Liang H."/>
            <person name="Ren X."/>
            <person name="Shi Z."/>
            <person name="Wen M."/>
            <person name="Jian M."/>
            <person name="Yang H."/>
            <person name="Zhang G."/>
            <person name="Yang Z."/>
            <person name="Chen R."/>
            <person name="Liu S."/>
            <person name="Li J."/>
            <person name="Ma L."/>
            <person name="Liu H."/>
            <person name="Zhou Y."/>
            <person name="Zhao J."/>
            <person name="Fang X."/>
            <person name="Li G."/>
            <person name="Fang L."/>
            <person name="Li Y."/>
            <person name="Liu D."/>
            <person name="Zheng H."/>
            <person name="Zhang Y."/>
            <person name="Qin N."/>
            <person name="Li Z."/>
            <person name="Yang G."/>
            <person name="Yang S."/>
            <person name="Bolund L."/>
            <person name="Kristiansen K."/>
            <person name="Zheng H."/>
            <person name="Li S."/>
            <person name="Zhang X."/>
            <person name="Yang H."/>
            <person name="Wang J."/>
            <person name="Sun R."/>
            <person name="Zhang B."/>
            <person name="Jiang S."/>
            <person name="Wang J."/>
            <person name="Du Y."/>
            <person name="Li S."/>
        </authorList>
    </citation>
    <scope>NUCLEOTIDE SEQUENCE [LARGE SCALE GENOMIC DNA]</scope>
    <source>
        <strain evidence="3">cv. 9930</strain>
    </source>
</reference>
<keyword evidence="3" id="KW-1185">Reference proteome</keyword>
<accession>A0A0A0LYJ2</accession>
<protein>
    <submittedName>
        <fullName evidence="2">Uncharacterized protein</fullName>
    </submittedName>
</protein>
<dbReference type="AlphaFoldDB" id="A0A0A0LYJ2"/>
<dbReference type="Proteomes" id="UP000029981">
    <property type="component" value="Chromosome 1"/>
</dbReference>
<evidence type="ECO:0000313" key="2">
    <source>
        <dbReference type="EMBL" id="KGN66853.1"/>
    </source>
</evidence>
<proteinExistence type="predicted"/>
<organism evidence="2 3">
    <name type="scientific">Cucumis sativus</name>
    <name type="common">Cucumber</name>
    <dbReference type="NCBI Taxonomy" id="3659"/>
    <lineage>
        <taxon>Eukaryota</taxon>
        <taxon>Viridiplantae</taxon>
        <taxon>Streptophyta</taxon>
        <taxon>Embryophyta</taxon>
        <taxon>Tracheophyta</taxon>
        <taxon>Spermatophyta</taxon>
        <taxon>Magnoliopsida</taxon>
        <taxon>eudicotyledons</taxon>
        <taxon>Gunneridae</taxon>
        <taxon>Pentapetalae</taxon>
        <taxon>rosids</taxon>
        <taxon>fabids</taxon>
        <taxon>Cucurbitales</taxon>
        <taxon>Cucurbitaceae</taxon>
        <taxon>Benincaseae</taxon>
        <taxon>Cucumis</taxon>
    </lineage>
</organism>
<feature type="region of interest" description="Disordered" evidence="1">
    <location>
        <begin position="26"/>
        <end position="52"/>
    </location>
</feature>
<reference evidence="2 3" key="2">
    <citation type="journal article" date="2009" name="PLoS ONE">
        <title>An integrated genetic and cytogenetic map of the cucumber genome.</title>
        <authorList>
            <person name="Ren Y."/>
            <person name="Zhang Z."/>
            <person name="Liu J."/>
            <person name="Staub J.E."/>
            <person name="Han Y."/>
            <person name="Cheng Z."/>
            <person name="Li X."/>
            <person name="Lu J."/>
            <person name="Miao H."/>
            <person name="Kang H."/>
            <person name="Xie B."/>
            <person name="Gu X."/>
            <person name="Wang X."/>
            <person name="Du Y."/>
            <person name="Jin W."/>
            <person name="Huang S."/>
        </authorList>
    </citation>
    <scope>NUCLEOTIDE SEQUENCE [LARGE SCALE GENOMIC DNA]</scope>
    <source>
        <strain evidence="3">cv. 9930</strain>
    </source>
</reference>
<gene>
    <name evidence="2" type="ORF">Csa_1G701290</name>
</gene>
<reference evidence="2 3" key="3">
    <citation type="journal article" date="2010" name="BMC Genomics">
        <title>Transcriptome sequencing and comparative analysis of cucumber flowers with different sex types.</title>
        <authorList>
            <person name="Guo S."/>
            <person name="Zheng Y."/>
            <person name="Joung J.G."/>
            <person name="Liu S."/>
            <person name="Zhang Z."/>
            <person name="Crasta O.R."/>
            <person name="Sobral B.W."/>
            <person name="Xu Y."/>
            <person name="Huang S."/>
            <person name="Fei Z."/>
        </authorList>
    </citation>
    <scope>NUCLEOTIDE SEQUENCE [LARGE SCALE GENOMIC DNA]</scope>
    <source>
        <strain evidence="3">cv. 9930</strain>
    </source>
</reference>
<dbReference type="EMBL" id="CM002922">
    <property type="protein sequence ID" value="KGN66853.1"/>
    <property type="molecule type" value="Genomic_DNA"/>
</dbReference>
<name>A0A0A0LYJ2_CUCSA</name>